<dbReference type="Proteomes" id="UP000063699">
    <property type="component" value="Chromosome"/>
</dbReference>
<name>A0A0N7F3P3_9PSEU</name>
<dbReference type="InterPro" id="IPR011990">
    <property type="entry name" value="TPR-like_helical_dom_sf"/>
</dbReference>
<dbReference type="STRING" id="860235.AOZ06_21780"/>
<sequence length="985" mass="104736">MRFGVLGPLAVWTAAGDQVPVPEAKVRALLAALLAREGAAVSADRLLLDLWGDDLPANPLGALQTKVSRLRRAIGAELVESGPAGYRLSAGSDAAEFVGLVAAAAGMPPRARVETLTGALGLWRGHAFAEFADEDYARPVAHRLEEQRLAAEELLAETRLALGEVGAALTGLSDLVERYPLRERLRAVHLRALYLAGGQAEALAGYAELRERLADELGADPGPELTALHESMLRQDPGLRAAAPRPRTNLPAALTPLVGRAQAVSATRALLSTYRLVTLTGPGGVGKTRLALAAAEEAPFPDGVWLVDLAAATVADVAESVARVLHVREESGGDLAEHVAAAVRDQRLLLVLDNCEHVLVPVAGLVAHLLRAAPDLRVLATSREPLGVPGERVQAVPPLSPADAVRLLVARAEAAGADLSTADRDILTALCLRLDGLPLALELAAPRLRLLGPHELLSRMDDRFRLLTTGARIAPPRQRTLRAVIDWSWELLTEPERILLRRLAVHAEGSTLAAAEAVSGDSLLPSDDVLDVLSRLVDRSLVVVADGPRYRLLESIGDYARARLAEADELPALQARHLAHYLGLAEQARLRDAEARTWLPRLDSESANLSHALDTAIDAADADSALRLVRALVWYWFLRGRLSEAERQLRRALSVPGEHPLRDPVSAWLTGFALLRRGGTDEQARACAAGQSTTDPDAAWFLGVCLFITGGDLTASAARLSSVSTTDPWLRAANLAVTAFQSIMRGDLTAAHDEATESLAVFGALGDAWGRSQASHSLASLAEITGDYPKAVELRTAALDEAHKQQLWLDVADQLTGLARLDLLSGNHSLAESRHRQARRIATEHGYHAGIVHADLGLALGARRMGRLAEAEALLRQILSWHEQVRYAPGVALAAAEMGFIAELRGNADEALSWHTQSLTTAAASGDPRSVALAKEGLAGAHSLAGANDKAVTLLAEATAARAAVGAPLPPGERGDIDRITARLR</sequence>
<dbReference type="Gene3D" id="3.40.50.300">
    <property type="entry name" value="P-loop containing nucleotide triphosphate hydrolases"/>
    <property type="match status" value="1"/>
</dbReference>
<dbReference type="Gene3D" id="1.10.10.10">
    <property type="entry name" value="Winged helix-like DNA-binding domain superfamily/Winged helix DNA-binding domain"/>
    <property type="match status" value="1"/>
</dbReference>
<feature type="domain" description="OmpR/PhoB-type" evidence="4">
    <location>
        <begin position="1"/>
        <end position="90"/>
    </location>
</feature>
<dbReference type="PANTHER" id="PTHR47691">
    <property type="entry name" value="REGULATOR-RELATED"/>
    <property type="match status" value="1"/>
</dbReference>
<reference evidence="5 6" key="1">
    <citation type="submission" date="2015-07" db="EMBL/GenBank/DDBJ databases">
        <title>Genome sequencing of Kibdelosporangium phytohabitans.</title>
        <authorList>
            <person name="Qin S."/>
            <person name="Xing K."/>
        </authorList>
    </citation>
    <scope>NUCLEOTIDE SEQUENCE [LARGE SCALE GENOMIC DNA]</scope>
    <source>
        <strain evidence="5 6">KLBMP1111</strain>
    </source>
</reference>
<dbReference type="GO" id="GO:0003677">
    <property type="term" value="F:DNA binding"/>
    <property type="evidence" value="ECO:0007669"/>
    <property type="project" value="UniProtKB-UniRule"/>
</dbReference>
<evidence type="ECO:0000313" key="5">
    <source>
        <dbReference type="EMBL" id="ALG09191.1"/>
    </source>
</evidence>
<comment type="similarity">
    <text evidence="1">Belongs to the AfsR/DnrI/RedD regulatory family.</text>
</comment>
<dbReference type="PRINTS" id="PR00364">
    <property type="entry name" value="DISEASERSIST"/>
</dbReference>
<protein>
    <recommendedName>
        <fullName evidence="4">OmpR/PhoB-type domain-containing protein</fullName>
    </recommendedName>
</protein>
<dbReference type="RefSeq" id="WP_054291095.1">
    <property type="nucleotide sequence ID" value="NZ_CP012752.1"/>
</dbReference>
<gene>
    <name evidence="5" type="ORF">AOZ06_21780</name>
</gene>
<dbReference type="InterPro" id="IPR036388">
    <property type="entry name" value="WH-like_DNA-bd_sf"/>
</dbReference>
<dbReference type="SMART" id="SM01043">
    <property type="entry name" value="BTAD"/>
    <property type="match status" value="1"/>
</dbReference>
<keyword evidence="2 3" id="KW-0238">DNA-binding</keyword>
<dbReference type="Gene3D" id="1.25.40.10">
    <property type="entry name" value="Tetratricopeptide repeat domain"/>
    <property type="match status" value="2"/>
</dbReference>
<keyword evidence="6" id="KW-1185">Reference proteome</keyword>
<dbReference type="OrthoDB" id="3646909at2"/>
<dbReference type="SMART" id="SM00862">
    <property type="entry name" value="Trans_reg_C"/>
    <property type="match status" value="1"/>
</dbReference>
<dbReference type="InterPro" id="IPR027417">
    <property type="entry name" value="P-loop_NTPase"/>
</dbReference>
<dbReference type="SUPFAM" id="SSF52540">
    <property type="entry name" value="P-loop containing nucleoside triphosphate hydrolases"/>
    <property type="match status" value="1"/>
</dbReference>
<evidence type="ECO:0000256" key="3">
    <source>
        <dbReference type="PROSITE-ProRule" id="PRU01091"/>
    </source>
</evidence>
<dbReference type="PROSITE" id="PS51755">
    <property type="entry name" value="OMPR_PHOB"/>
    <property type="match status" value="1"/>
</dbReference>
<dbReference type="PANTHER" id="PTHR47691:SF3">
    <property type="entry name" value="HTH-TYPE TRANSCRIPTIONAL REGULATOR RV0890C-RELATED"/>
    <property type="match status" value="1"/>
</dbReference>
<evidence type="ECO:0000259" key="4">
    <source>
        <dbReference type="PROSITE" id="PS51755"/>
    </source>
</evidence>
<proteinExistence type="inferred from homology"/>
<dbReference type="EMBL" id="CP012752">
    <property type="protein sequence ID" value="ALG09191.1"/>
    <property type="molecule type" value="Genomic_DNA"/>
</dbReference>
<accession>A0A0N7F3P3</accession>
<dbReference type="SUPFAM" id="SSF46894">
    <property type="entry name" value="C-terminal effector domain of the bipartite response regulators"/>
    <property type="match status" value="1"/>
</dbReference>
<dbReference type="Pfam" id="PF13401">
    <property type="entry name" value="AAA_22"/>
    <property type="match status" value="1"/>
</dbReference>
<dbReference type="InterPro" id="IPR001867">
    <property type="entry name" value="OmpR/PhoB-type_DNA-bd"/>
</dbReference>
<feature type="DNA-binding region" description="OmpR/PhoB-type" evidence="3">
    <location>
        <begin position="1"/>
        <end position="90"/>
    </location>
</feature>
<evidence type="ECO:0000313" key="6">
    <source>
        <dbReference type="Proteomes" id="UP000063699"/>
    </source>
</evidence>
<dbReference type="GO" id="GO:0000160">
    <property type="term" value="P:phosphorelay signal transduction system"/>
    <property type="evidence" value="ECO:0007669"/>
    <property type="project" value="InterPro"/>
</dbReference>
<dbReference type="InterPro" id="IPR005158">
    <property type="entry name" value="BTAD"/>
</dbReference>
<dbReference type="AlphaFoldDB" id="A0A0N7F3P3"/>
<dbReference type="SUPFAM" id="SSF48452">
    <property type="entry name" value="TPR-like"/>
    <property type="match status" value="3"/>
</dbReference>
<dbReference type="InterPro" id="IPR016032">
    <property type="entry name" value="Sig_transdc_resp-reg_C-effctor"/>
</dbReference>
<dbReference type="InterPro" id="IPR049945">
    <property type="entry name" value="AAA_22"/>
</dbReference>
<dbReference type="GO" id="GO:0016887">
    <property type="term" value="F:ATP hydrolysis activity"/>
    <property type="evidence" value="ECO:0007669"/>
    <property type="project" value="InterPro"/>
</dbReference>
<organism evidence="5 6">
    <name type="scientific">Kibdelosporangium phytohabitans</name>
    <dbReference type="NCBI Taxonomy" id="860235"/>
    <lineage>
        <taxon>Bacteria</taxon>
        <taxon>Bacillati</taxon>
        <taxon>Actinomycetota</taxon>
        <taxon>Actinomycetes</taxon>
        <taxon>Pseudonocardiales</taxon>
        <taxon>Pseudonocardiaceae</taxon>
        <taxon>Kibdelosporangium</taxon>
    </lineage>
</organism>
<dbReference type="KEGG" id="kphy:AOZ06_21780"/>
<dbReference type="Pfam" id="PF03704">
    <property type="entry name" value="BTAD"/>
    <property type="match status" value="1"/>
</dbReference>
<evidence type="ECO:0000256" key="2">
    <source>
        <dbReference type="ARBA" id="ARBA00023125"/>
    </source>
</evidence>
<evidence type="ECO:0000256" key="1">
    <source>
        <dbReference type="ARBA" id="ARBA00005820"/>
    </source>
</evidence>
<dbReference type="CDD" id="cd15831">
    <property type="entry name" value="BTAD"/>
    <property type="match status" value="1"/>
</dbReference>
<dbReference type="GO" id="GO:0006355">
    <property type="term" value="P:regulation of DNA-templated transcription"/>
    <property type="evidence" value="ECO:0007669"/>
    <property type="project" value="InterPro"/>
</dbReference>